<dbReference type="OrthoDB" id="407832at2759"/>
<dbReference type="PANTHER" id="PTHR37563">
    <property type="entry name" value="PHYTANOYL-COA DIOXYGENASE FAMILY PROTEIN (AFU_ORTHOLOGUE AFUA_2G03330)"/>
    <property type="match status" value="1"/>
</dbReference>
<dbReference type="InterPro" id="IPR051961">
    <property type="entry name" value="Fungal_Metabolite_Diox"/>
</dbReference>
<reference evidence="1" key="2">
    <citation type="journal article" date="2023" name="IMA Fungus">
        <title>Comparative genomic study of the Penicillium genus elucidates a diverse pangenome and 15 lateral gene transfer events.</title>
        <authorList>
            <person name="Petersen C."/>
            <person name="Sorensen T."/>
            <person name="Nielsen M.R."/>
            <person name="Sondergaard T.E."/>
            <person name="Sorensen J.L."/>
            <person name="Fitzpatrick D.A."/>
            <person name="Frisvad J.C."/>
            <person name="Nielsen K.L."/>
        </authorList>
    </citation>
    <scope>NUCLEOTIDE SEQUENCE</scope>
    <source>
        <strain evidence="1">IBT 30761</strain>
    </source>
</reference>
<keyword evidence="2" id="KW-1185">Reference proteome</keyword>
<accession>A0A9W9K2B7</accession>
<gene>
    <name evidence="1" type="ORF">N7532_009147</name>
</gene>
<evidence type="ECO:0000313" key="2">
    <source>
        <dbReference type="Proteomes" id="UP001149074"/>
    </source>
</evidence>
<dbReference type="Gene3D" id="2.60.120.620">
    <property type="entry name" value="q2cbj1_9rhob like domain"/>
    <property type="match status" value="1"/>
</dbReference>
<dbReference type="GeneID" id="81360617"/>
<protein>
    <recommendedName>
        <fullName evidence="3">Phytanoyl-CoA dioxygenase</fullName>
    </recommendedName>
</protein>
<name>A0A9W9K2B7_9EURO</name>
<dbReference type="InterPro" id="IPR008775">
    <property type="entry name" value="Phytyl_CoA_dOase-like"/>
</dbReference>
<dbReference type="EMBL" id="JAPQKI010000009">
    <property type="protein sequence ID" value="KAJ5090463.1"/>
    <property type="molecule type" value="Genomic_DNA"/>
</dbReference>
<evidence type="ECO:0000313" key="1">
    <source>
        <dbReference type="EMBL" id="KAJ5090463.1"/>
    </source>
</evidence>
<comment type="caution">
    <text evidence="1">The sequence shown here is derived from an EMBL/GenBank/DDBJ whole genome shotgun (WGS) entry which is preliminary data.</text>
</comment>
<dbReference type="Pfam" id="PF05721">
    <property type="entry name" value="PhyH"/>
    <property type="match status" value="1"/>
</dbReference>
<evidence type="ECO:0008006" key="3">
    <source>
        <dbReference type="Google" id="ProtNLM"/>
    </source>
</evidence>
<reference evidence="1" key="1">
    <citation type="submission" date="2022-11" db="EMBL/GenBank/DDBJ databases">
        <authorList>
            <person name="Petersen C."/>
        </authorList>
    </citation>
    <scope>NUCLEOTIDE SEQUENCE</scope>
    <source>
        <strain evidence="1">IBT 30761</strain>
    </source>
</reference>
<dbReference type="SUPFAM" id="SSF51197">
    <property type="entry name" value="Clavaminate synthase-like"/>
    <property type="match status" value="1"/>
</dbReference>
<dbReference type="AlphaFoldDB" id="A0A9W9K2B7"/>
<organism evidence="1 2">
    <name type="scientific">Penicillium argentinense</name>
    <dbReference type="NCBI Taxonomy" id="1131581"/>
    <lineage>
        <taxon>Eukaryota</taxon>
        <taxon>Fungi</taxon>
        <taxon>Dikarya</taxon>
        <taxon>Ascomycota</taxon>
        <taxon>Pezizomycotina</taxon>
        <taxon>Eurotiomycetes</taxon>
        <taxon>Eurotiomycetidae</taxon>
        <taxon>Eurotiales</taxon>
        <taxon>Aspergillaceae</taxon>
        <taxon>Penicillium</taxon>
    </lineage>
</organism>
<dbReference type="RefSeq" id="XP_056472444.1">
    <property type="nucleotide sequence ID" value="XM_056621638.1"/>
</dbReference>
<dbReference type="PANTHER" id="PTHR37563:SF2">
    <property type="entry name" value="PHYTANOYL-COA DIOXYGENASE FAMILY PROTEIN (AFU_ORTHOLOGUE AFUA_2G03330)"/>
    <property type="match status" value="1"/>
</dbReference>
<proteinExistence type="predicted"/>
<sequence>MVRRCPATPLSRATRSFATAHSYPNAIKPSNTEIQNGQLHPKNLEIAIQSLYHDGLVVVNDVVPHEMLDRLNEKMIEDAYTLYARKENSPFNYNPNNLQQDAPPMREYFEPQIFMTLGPRPKWTFCSGNTAMPPTPECPPVSQPVHSDADFEHPDHPFALVTNVPLITMTPENGSTEVWLGTHQDTNIHVQEGFHGERASGRIKEEELERRRSIRPPCQPVVPKGSIVLRDLRLWHAGVGNQTDAVRVMLAMIHFSPWYCNSMRLQFCEDMKSVVESEQRLEIPVDWASKEEVSQQYLSRAFGNAYDFSQGGQ</sequence>
<dbReference type="Proteomes" id="UP001149074">
    <property type="component" value="Unassembled WGS sequence"/>
</dbReference>